<keyword evidence="7 9" id="KW-0472">Membrane</keyword>
<organism evidence="10 11">
    <name type="scientific">Peribacillus cavernae</name>
    <dbReference type="NCBI Taxonomy" id="1674310"/>
    <lineage>
        <taxon>Bacteria</taxon>
        <taxon>Bacillati</taxon>
        <taxon>Bacillota</taxon>
        <taxon>Bacilli</taxon>
        <taxon>Bacillales</taxon>
        <taxon>Bacillaceae</taxon>
        <taxon>Peribacillus</taxon>
    </lineage>
</organism>
<keyword evidence="5" id="KW-0029">Amino-acid transport</keyword>
<sequence>MTIVQTLISGILLGGIYSLISMGLNLILGVVRIVNFAHGELLMIAMYISFLFYTTMGLDPYVSAILVIICLFLLGVLTQRFMIQPILDTPASTKIFATLGLSIALQNLALMTLSANHLSVKTSYQTSVINIGELAVSIPRLVAFGAAVGVAVVLYLFLQKTLTGKAIRAVAMQKQAAFLMGINVKRIYLLAFGIGSGLVGLAGALLMPIYSVYPTIGASFILIAFVVVVLGGMGSMFGAFFGGLIIGLVEALSGVIFDPGLKEAIYFVIFIMVLLVRPSGIFSLGKGAEEVGLK</sequence>
<dbReference type="AlphaFoldDB" id="A0A3S0TV66"/>
<evidence type="ECO:0000256" key="1">
    <source>
        <dbReference type="ARBA" id="ARBA00004651"/>
    </source>
</evidence>
<dbReference type="PANTHER" id="PTHR11795:SF445">
    <property type="entry name" value="AMINO ACID ABC TRANSPORTER PERMEASE PROTEIN"/>
    <property type="match status" value="1"/>
</dbReference>
<feature type="transmembrane region" description="Helical" evidence="9">
    <location>
        <begin position="187"/>
        <end position="206"/>
    </location>
</feature>
<evidence type="ECO:0000256" key="3">
    <source>
        <dbReference type="ARBA" id="ARBA00022475"/>
    </source>
</evidence>
<dbReference type="Pfam" id="PF02653">
    <property type="entry name" value="BPD_transp_2"/>
    <property type="match status" value="1"/>
</dbReference>
<feature type="transmembrane region" description="Helical" evidence="9">
    <location>
        <begin position="61"/>
        <end position="83"/>
    </location>
</feature>
<dbReference type="EMBL" id="RYZZ01000015">
    <property type="protein sequence ID" value="RUQ28618.1"/>
    <property type="molecule type" value="Genomic_DNA"/>
</dbReference>
<evidence type="ECO:0000256" key="4">
    <source>
        <dbReference type="ARBA" id="ARBA00022692"/>
    </source>
</evidence>
<comment type="similarity">
    <text evidence="8">Belongs to the binding-protein-dependent transport system permease family. LivHM subfamily.</text>
</comment>
<comment type="subcellular location">
    <subcellularLocation>
        <location evidence="1">Cell membrane</location>
        <topology evidence="1">Multi-pass membrane protein</topology>
    </subcellularLocation>
</comment>
<feature type="transmembrane region" description="Helical" evidence="9">
    <location>
        <begin position="6"/>
        <end position="28"/>
    </location>
</feature>
<dbReference type="GO" id="GO:0006865">
    <property type="term" value="P:amino acid transport"/>
    <property type="evidence" value="ECO:0007669"/>
    <property type="project" value="UniProtKB-KW"/>
</dbReference>
<evidence type="ECO:0000313" key="10">
    <source>
        <dbReference type="EMBL" id="RUQ28618.1"/>
    </source>
</evidence>
<keyword evidence="6 9" id="KW-1133">Transmembrane helix</keyword>
<protein>
    <submittedName>
        <fullName evidence="10">Branched-chain amino acid ABC transporter permease</fullName>
    </submittedName>
</protein>
<dbReference type="Proteomes" id="UP000267430">
    <property type="component" value="Unassembled WGS sequence"/>
</dbReference>
<dbReference type="InterPro" id="IPR052157">
    <property type="entry name" value="BCAA_transport_permease"/>
</dbReference>
<gene>
    <name evidence="10" type="ORF">ELQ35_11925</name>
</gene>
<dbReference type="InterPro" id="IPR001851">
    <property type="entry name" value="ABC_transp_permease"/>
</dbReference>
<evidence type="ECO:0000256" key="2">
    <source>
        <dbReference type="ARBA" id="ARBA00022448"/>
    </source>
</evidence>
<feature type="transmembrane region" description="Helical" evidence="9">
    <location>
        <begin position="95"/>
        <end position="118"/>
    </location>
</feature>
<keyword evidence="11" id="KW-1185">Reference proteome</keyword>
<feature type="transmembrane region" description="Helical" evidence="9">
    <location>
        <begin position="263"/>
        <end position="284"/>
    </location>
</feature>
<proteinExistence type="inferred from homology"/>
<feature type="transmembrane region" description="Helical" evidence="9">
    <location>
        <begin position="212"/>
        <end position="230"/>
    </location>
</feature>
<evidence type="ECO:0000256" key="8">
    <source>
        <dbReference type="ARBA" id="ARBA00037998"/>
    </source>
</evidence>
<evidence type="ECO:0000256" key="7">
    <source>
        <dbReference type="ARBA" id="ARBA00023136"/>
    </source>
</evidence>
<evidence type="ECO:0000256" key="9">
    <source>
        <dbReference type="SAM" id="Phobius"/>
    </source>
</evidence>
<dbReference type="CDD" id="cd06582">
    <property type="entry name" value="TM_PBP1_LivH_like"/>
    <property type="match status" value="1"/>
</dbReference>
<name>A0A3S0TV66_9BACI</name>
<dbReference type="RefSeq" id="WP_126865042.1">
    <property type="nucleotide sequence ID" value="NZ_JAUSTX010000007.1"/>
</dbReference>
<accession>A0A3S0TV66</accession>
<feature type="transmembrane region" description="Helical" evidence="9">
    <location>
        <begin position="138"/>
        <end position="158"/>
    </location>
</feature>
<evidence type="ECO:0000256" key="6">
    <source>
        <dbReference type="ARBA" id="ARBA00022989"/>
    </source>
</evidence>
<feature type="transmembrane region" description="Helical" evidence="9">
    <location>
        <begin position="35"/>
        <end position="55"/>
    </location>
</feature>
<dbReference type="GO" id="GO:0022857">
    <property type="term" value="F:transmembrane transporter activity"/>
    <property type="evidence" value="ECO:0007669"/>
    <property type="project" value="InterPro"/>
</dbReference>
<reference evidence="10 11" key="1">
    <citation type="submission" date="2018-12" db="EMBL/GenBank/DDBJ databases">
        <title>Bacillus chawlae sp. nov., Bacillus glennii sp. nov., and Bacillus saganii sp. nov. Isolated from the Vehicle Assembly Building at Kennedy Space Center where the Viking Spacecraft were Assembled.</title>
        <authorList>
            <person name="Seuylemezian A."/>
            <person name="Vaishampayan P."/>
        </authorList>
    </citation>
    <scope>NUCLEOTIDE SEQUENCE [LARGE SCALE GENOMIC DNA]</scope>
    <source>
        <strain evidence="10 11">L5</strain>
    </source>
</reference>
<evidence type="ECO:0000313" key="11">
    <source>
        <dbReference type="Proteomes" id="UP000267430"/>
    </source>
</evidence>
<keyword evidence="4 9" id="KW-0812">Transmembrane</keyword>
<dbReference type="OrthoDB" id="9807115at2"/>
<keyword evidence="3" id="KW-1003">Cell membrane</keyword>
<dbReference type="GO" id="GO:0005886">
    <property type="term" value="C:plasma membrane"/>
    <property type="evidence" value="ECO:0007669"/>
    <property type="project" value="UniProtKB-SubCell"/>
</dbReference>
<keyword evidence="2" id="KW-0813">Transport</keyword>
<dbReference type="PANTHER" id="PTHR11795">
    <property type="entry name" value="BRANCHED-CHAIN AMINO ACID TRANSPORT SYSTEM PERMEASE PROTEIN LIVH"/>
    <property type="match status" value="1"/>
</dbReference>
<evidence type="ECO:0000256" key="5">
    <source>
        <dbReference type="ARBA" id="ARBA00022970"/>
    </source>
</evidence>
<feature type="transmembrane region" description="Helical" evidence="9">
    <location>
        <begin position="237"/>
        <end position="257"/>
    </location>
</feature>
<comment type="caution">
    <text evidence="10">The sequence shown here is derived from an EMBL/GenBank/DDBJ whole genome shotgun (WGS) entry which is preliminary data.</text>
</comment>